<feature type="domain" description="Ig-like" evidence="5">
    <location>
        <begin position="1"/>
        <end position="31"/>
    </location>
</feature>
<evidence type="ECO:0000256" key="4">
    <source>
        <dbReference type="ARBA" id="ARBA00023319"/>
    </source>
</evidence>
<name>A0A6J8CEJ1_MYTCO</name>
<evidence type="ECO:0000256" key="3">
    <source>
        <dbReference type="ARBA" id="ARBA00023157"/>
    </source>
</evidence>
<protein>
    <recommendedName>
        <fullName evidence="5">Ig-like domain-containing protein</fullName>
    </recommendedName>
</protein>
<dbReference type="GO" id="GO:0043005">
    <property type="term" value="C:neuron projection"/>
    <property type="evidence" value="ECO:0007669"/>
    <property type="project" value="TreeGrafter"/>
</dbReference>
<sequence length="228" mass="25219">MTIENSQPEDEGNYLCIVSRGTTASSQKNLYLRLYAVPYYLVPLRPQHVDLGSDLTWKCEASGYPYPTYSWYKDGKLIEIIPGEINVAGNTLTIFNLQLKHNGMYQCAAENYLGTSMSEAQLRVLEEIYGAVNGNITIQCRPEAAPAPTIEWYIGASLISSTDKFRRELNGDLIITGLGMADAGVYRCKVTNDLGSTESAGRLFVKGMSIIMHEQSSHTCTLELLLVS</sequence>
<reference evidence="6 7" key="1">
    <citation type="submission" date="2020-06" db="EMBL/GenBank/DDBJ databases">
        <authorList>
            <person name="Li R."/>
            <person name="Bekaert M."/>
        </authorList>
    </citation>
    <scope>NUCLEOTIDE SEQUENCE [LARGE SCALE GENOMIC DNA]</scope>
    <source>
        <strain evidence="7">wild</strain>
    </source>
</reference>
<dbReference type="PANTHER" id="PTHR12231:SF253">
    <property type="entry name" value="DPR-INTERACTING PROTEIN ETA, ISOFORM B-RELATED"/>
    <property type="match status" value="1"/>
</dbReference>
<keyword evidence="3" id="KW-1015">Disulfide bond</keyword>
<dbReference type="SUPFAM" id="SSF48726">
    <property type="entry name" value="Immunoglobulin"/>
    <property type="match status" value="2"/>
</dbReference>
<dbReference type="SMART" id="SM00408">
    <property type="entry name" value="IGc2"/>
    <property type="match status" value="2"/>
</dbReference>
<gene>
    <name evidence="6" type="ORF">MCOR_28217</name>
</gene>
<dbReference type="OrthoDB" id="3666223at2759"/>
<organism evidence="6 7">
    <name type="scientific">Mytilus coruscus</name>
    <name type="common">Sea mussel</name>
    <dbReference type="NCBI Taxonomy" id="42192"/>
    <lineage>
        <taxon>Eukaryota</taxon>
        <taxon>Metazoa</taxon>
        <taxon>Spiralia</taxon>
        <taxon>Lophotrochozoa</taxon>
        <taxon>Mollusca</taxon>
        <taxon>Bivalvia</taxon>
        <taxon>Autobranchia</taxon>
        <taxon>Pteriomorphia</taxon>
        <taxon>Mytilida</taxon>
        <taxon>Mytiloidea</taxon>
        <taxon>Mytilidae</taxon>
        <taxon>Mytilinae</taxon>
        <taxon>Mytilus</taxon>
    </lineage>
</organism>
<evidence type="ECO:0000259" key="5">
    <source>
        <dbReference type="PROSITE" id="PS50835"/>
    </source>
</evidence>
<dbReference type="Gene3D" id="2.60.40.10">
    <property type="entry name" value="Immunoglobulins"/>
    <property type="match status" value="2"/>
</dbReference>
<keyword evidence="7" id="KW-1185">Reference proteome</keyword>
<keyword evidence="1" id="KW-0732">Signal</keyword>
<dbReference type="PANTHER" id="PTHR12231">
    <property type="entry name" value="CTX-RELATED TYPE I TRANSMEMBRANE PROTEIN"/>
    <property type="match status" value="1"/>
</dbReference>
<accession>A0A6J8CEJ1</accession>
<dbReference type="PROSITE" id="PS50835">
    <property type="entry name" value="IG_LIKE"/>
    <property type="match status" value="3"/>
</dbReference>
<dbReference type="InterPro" id="IPR003599">
    <property type="entry name" value="Ig_sub"/>
</dbReference>
<dbReference type="Pfam" id="PF13927">
    <property type="entry name" value="Ig_3"/>
    <property type="match status" value="1"/>
</dbReference>
<feature type="domain" description="Ig-like" evidence="5">
    <location>
        <begin position="136"/>
        <end position="204"/>
    </location>
</feature>
<dbReference type="InterPro" id="IPR013098">
    <property type="entry name" value="Ig_I-set"/>
</dbReference>
<feature type="domain" description="Ig-like" evidence="5">
    <location>
        <begin position="38"/>
        <end position="123"/>
    </location>
</feature>
<dbReference type="InterPro" id="IPR013783">
    <property type="entry name" value="Ig-like_fold"/>
</dbReference>
<evidence type="ECO:0000256" key="2">
    <source>
        <dbReference type="ARBA" id="ARBA00022737"/>
    </source>
</evidence>
<keyword evidence="4" id="KW-0393">Immunoglobulin domain</keyword>
<dbReference type="InterPro" id="IPR051170">
    <property type="entry name" value="Neural/epithelial_adhesion"/>
</dbReference>
<dbReference type="InterPro" id="IPR003598">
    <property type="entry name" value="Ig_sub2"/>
</dbReference>
<evidence type="ECO:0000256" key="1">
    <source>
        <dbReference type="ARBA" id="ARBA00022729"/>
    </source>
</evidence>
<dbReference type="Proteomes" id="UP000507470">
    <property type="component" value="Unassembled WGS sequence"/>
</dbReference>
<proteinExistence type="predicted"/>
<evidence type="ECO:0000313" key="7">
    <source>
        <dbReference type="Proteomes" id="UP000507470"/>
    </source>
</evidence>
<dbReference type="AlphaFoldDB" id="A0A6J8CEJ1"/>
<evidence type="ECO:0000313" key="6">
    <source>
        <dbReference type="EMBL" id="CAC5393347.1"/>
    </source>
</evidence>
<dbReference type="InterPro" id="IPR007110">
    <property type="entry name" value="Ig-like_dom"/>
</dbReference>
<dbReference type="EMBL" id="CACVKT020005136">
    <property type="protein sequence ID" value="CAC5393347.1"/>
    <property type="molecule type" value="Genomic_DNA"/>
</dbReference>
<keyword evidence="2" id="KW-0677">Repeat</keyword>
<dbReference type="SMART" id="SM00409">
    <property type="entry name" value="IG"/>
    <property type="match status" value="2"/>
</dbReference>
<dbReference type="Pfam" id="PF07679">
    <property type="entry name" value="I-set"/>
    <property type="match status" value="1"/>
</dbReference>
<dbReference type="InterPro" id="IPR036179">
    <property type="entry name" value="Ig-like_dom_sf"/>
</dbReference>